<evidence type="ECO:0000256" key="1">
    <source>
        <dbReference type="SAM" id="MobiDB-lite"/>
    </source>
</evidence>
<keyword evidence="2" id="KW-0732">Signal</keyword>
<proteinExistence type="predicted"/>
<accession>A0ABU4VPH1</accession>
<feature type="region of interest" description="Disordered" evidence="1">
    <location>
        <begin position="23"/>
        <end position="48"/>
    </location>
</feature>
<feature type="chain" id="PRO_5046629771" evidence="2">
    <location>
        <begin position="18"/>
        <end position="244"/>
    </location>
</feature>
<sequence length="244" mass="25344">MRHVPIRLLVVLLAACAAGCGGGASDAERTARPSAATTSTTSTTSLRGVTMSAAERRALARSVRTTERWTATDRLFAGDIGGIGDLRRRLAQAATALRRDCRQRRTAGPILRAADATCRAMVGFTAASFTAATTDTSGCRSSACTAEPPRALLRAARRWRAAARDDRAVLRRAAIPRACLALLVGASGRDGALRRVEDALEAWAAAPPGRADAAAGAATQPLVALEAQLRRDGSAGATACRRPG</sequence>
<name>A0ABU4VPH1_9ACTN</name>
<feature type="compositionally biased region" description="Low complexity" evidence="1">
    <location>
        <begin position="34"/>
        <end position="45"/>
    </location>
</feature>
<keyword evidence="4" id="KW-1185">Reference proteome</keyword>
<dbReference type="RefSeq" id="WP_319955892.1">
    <property type="nucleotide sequence ID" value="NZ_JAXAVX010000019.1"/>
</dbReference>
<gene>
    <name evidence="3" type="ORF">SK069_19255</name>
</gene>
<dbReference type="EMBL" id="JAXAVX010000019">
    <property type="protein sequence ID" value="MDX8153743.1"/>
    <property type="molecule type" value="Genomic_DNA"/>
</dbReference>
<evidence type="ECO:0000313" key="4">
    <source>
        <dbReference type="Proteomes" id="UP001277761"/>
    </source>
</evidence>
<organism evidence="3 4">
    <name type="scientific">Patulibacter brassicae</name>
    <dbReference type="NCBI Taxonomy" id="1705717"/>
    <lineage>
        <taxon>Bacteria</taxon>
        <taxon>Bacillati</taxon>
        <taxon>Actinomycetota</taxon>
        <taxon>Thermoleophilia</taxon>
        <taxon>Solirubrobacterales</taxon>
        <taxon>Patulibacteraceae</taxon>
        <taxon>Patulibacter</taxon>
    </lineage>
</organism>
<dbReference type="Proteomes" id="UP001277761">
    <property type="component" value="Unassembled WGS sequence"/>
</dbReference>
<protein>
    <submittedName>
        <fullName evidence="3">Uncharacterized protein</fullName>
    </submittedName>
</protein>
<comment type="caution">
    <text evidence="3">The sequence shown here is derived from an EMBL/GenBank/DDBJ whole genome shotgun (WGS) entry which is preliminary data.</text>
</comment>
<reference evidence="3 4" key="1">
    <citation type="submission" date="2023-11" db="EMBL/GenBank/DDBJ databases">
        <authorList>
            <person name="Xu M."/>
            <person name="Jiang T."/>
        </authorList>
    </citation>
    <scope>NUCLEOTIDE SEQUENCE [LARGE SCALE GENOMIC DNA]</scope>
    <source>
        <strain evidence="3 4">SD</strain>
    </source>
</reference>
<feature type="signal peptide" evidence="2">
    <location>
        <begin position="1"/>
        <end position="17"/>
    </location>
</feature>
<evidence type="ECO:0000256" key="2">
    <source>
        <dbReference type="SAM" id="SignalP"/>
    </source>
</evidence>
<evidence type="ECO:0000313" key="3">
    <source>
        <dbReference type="EMBL" id="MDX8153743.1"/>
    </source>
</evidence>